<feature type="domain" description="Pseudouridine synthase I TruA alpha/beta" evidence="8">
    <location>
        <begin position="148"/>
        <end position="242"/>
    </location>
</feature>
<gene>
    <name evidence="4 9" type="primary">truA</name>
    <name evidence="9" type="ORF">NMK71_08990</name>
</gene>
<comment type="caution">
    <text evidence="4">Lacks conserved residue(s) required for the propagation of feature annotation.</text>
</comment>
<evidence type="ECO:0000256" key="3">
    <source>
        <dbReference type="ARBA" id="ARBA00023235"/>
    </source>
</evidence>
<comment type="similarity">
    <text evidence="1 4 7">Belongs to the tRNA pseudouridine synthase TruA family.</text>
</comment>
<dbReference type="EMBL" id="JANCMU010000005">
    <property type="protein sequence ID" value="MDG4946548.1"/>
    <property type="molecule type" value="Genomic_DNA"/>
</dbReference>
<keyword evidence="10" id="KW-1185">Reference proteome</keyword>
<dbReference type="InterPro" id="IPR001406">
    <property type="entry name" value="PsdUridine_synth_TruA"/>
</dbReference>
<evidence type="ECO:0000256" key="7">
    <source>
        <dbReference type="RuleBase" id="RU003792"/>
    </source>
</evidence>
<evidence type="ECO:0000259" key="8">
    <source>
        <dbReference type="Pfam" id="PF01416"/>
    </source>
</evidence>
<dbReference type="Pfam" id="PF01416">
    <property type="entry name" value="PseudoU_synth_1"/>
    <property type="match status" value="2"/>
</dbReference>
<dbReference type="GO" id="GO:0160147">
    <property type="term" value="F:tRNA pseudouridine(38-40) synthase activity"/>
    <property type="evidence" value="ECO:0007669"/>
    <property type="project" value="UniProtKB-EC"/>
</dbReference>
<organism evidence="9 10">
    <name type="scientific">Profundicola chukchiensis</name>
    <dbReference type="NCBI Taxonomy" id="2961959"/>
    <lineage>
        <taxon>Bacteria</taxon>
        <taxon>Pseudomonadati</taxon>
        <taxon>Bacteroidota</taxon>
        <taxon>Flavobacteriia</taxon>
        <taxon>Flavobacteriales</taxon>
        <taxon>Weeksellaceae</taxon>
        <taxon>Profundicola</taxon>
    </lineage>
</organism>
<dbReference type="PANTHER" id="PTHR11142:SF0">
    <property type="entry name" value="TRNA PSEUDOURIDINE SYNTHASE-LIKE 1"/>
    <property type="match status" value="1"/>
</dbReference>
<name>A0A9X4MYN2_9FLAO</name>
<dbReference type="PIRSF" id="PIRSF001430">
    <property type="entry name" value="tRNA_psdUrid_synth"/>
    <property type="match status" value="1"/>
</dbReference>
<sequence>MRYFLGFSYQGTSYHGWQIQPNAITVQEVLEDRMSKLLGNETKLVGAGRTDAGVHAKSMVAHFDAEIEDIDKFIYRLNSFLPQDIAVHSLQKMKPEAHARFDATERTYHYYINYQKDPFKTDLSWHWNYEALDINKMNQAADLLLKYDDFTSFARLHTDNKTNICDVRYAVWSEESGNLKFEITADRFLRNMVRSVVGTLVEVGKGKTSLAEFIDIIEKKDRKFAAASAPAHGLFLTHVAYPKDLYL</sequence>
<dbReference type="FunFam" id="3.30.70.580:FF:000001">
    <property type="entry name" value="tRNA pseudouridine synthase A"/>
    <property type="match status" value="1"/>
</dbReference>
<dbReference type="SUPFAM" id="SSF55120">
    <property type="entry name" value="Pseudouridine synthase"/>
    <property type="match status" value="1"/>
</dbReference>
<dbReference type="HAMAP" id="MF_00171">
    <property type="entry name" value="TruA"/>
    <property type="match status" value="1"/>
</dbReference>
<keyword evidence="3 4" id="KW-0413">Isomerase</keyword>
<dbReference type="NCBIfam" id="TIGR00071">
    <property type="entry name" value="hisT_truA"/>
    <property type="match status" value="1"/>
</dbReference>
<dbReference type="CDD" id="cd02570">
    <property type="entry name" value="PseudoU_synth_EcTruA"/>
    <property type="match status" value="1"/>
</dbReference>
<accession>A0A9X4MYN2</accession>
<dbReference type="RefSeq" id="WP_304420927.1">
    <property type="nucleotide sequence ID" value="NZ_JANCMU010000005.1"/>
</dbReference>
<feature type="active site" description="Nucleophile" evidence="4 5">
    <location>
        <position position="51"/>
    </location>
</feature>
<dbReference type="PANTHER" id="PTHR11142">
    <property type="entry name" value="PSEUDOURIDYLATE SYNTHASE"/>
    <property type="match status" value="1"/>
</dbReference>
<proteinExistence type="inferred from homology"/>
<dbReference type="InterPro" id="IPR020097">
    <property type="entry name" value="PsdUridine_synth_TruA_a/b_dom"/>
</dbReference>
<dbReference type="Gene3D" id="3.30.70.580">
    <property type="entry name" value="Pseudouridine synthase I, catalytic domain, N-terminal subdomain"/>
    <property type="match status" value="1"/>
</dbReference>
<keyword evidence="2 4" id="KW-0819">tRNA processing</keyword>
<dbReference type="GO" id="GO:0003723">
    <property type="term" value="F:RNA binding"/>
    <property type="evidence" value="ECO:0007669"/>
    <property type="project" value="InterPro"/>
</dbReference>
<comment type="function">
    <text evidence="4">Formation of pseudouridine at positions 38, 39 and 40 in the anticodon stem and loop of transfer RNAs.</text>
</comment>
<evidence type="ECO:0000313" key="9">
    <source>
        <dbReference type="EMBL" id="MDG4946548.1"/>
    </source>
</evidence>
<evidence type="ECO:0000256" key="2">
    <source>
        <dbReference type="ARBA" id="ARBA00022694"/>
    </source>
</evidence>
<dbReference type="AlphaFoldDB" id="A0A9X4MYN2"/>
<dbReference type="EC" id="5.4.99.12" evidence="4"/>
<dbReference type="InterPro" id="IPR020095">
    <property type="entry name" value="PsdUridine_synth_TruA_C"/>
</dbReference>
<dbReference type="Gene3D" id="3.30.70.660">
    <property type="entry name" value="Pseudouridine synthase I, catalytic domain, C-terminal subdomain"/>
    <property type="match status" value="1"/>
</dbReference>
<reference evidence="9" key="1">
    <citation type="submission" date="2022-07" db="EMBL/GenBank/DDBJ databases">
        <title>Description and genome-wide analysis of Profundicola chukchiensis gen. nov., sp. nov., marine bacteria isolated from bottom sediments of the Chukchi Sea.</title>
        <authorList>
            <person name="Romanenko L."/>
            <person name="Otstavnykh N."/>
            <person name="Kurilenko V."/>
            <person name="Eremeev V."/>
            <person name="Velansky P."/>
            <person name="Mikhailov V."/>
            <person name="Isaeva M."/>
        </authorList>
    </citation>
    <scope>NUCLEOTIDE SEQUENCE</scope>
    <source>
        <strain evidence="9">KMM 9713</strain>
    </source>
</reference>
<evidence type="ECO:0000256" key="4">
    <source>
        <dbReference type="HAMAP-Rule" id="MF_00171"/>
    </source>
</evidence>
<comment type="subunit">
    <text evidence="4">Homodimer.</text>
</comment>
<dbReference type="InterPro" id="IPR020103">
    <property type="entry name" value="PsdUridine_synth_cat_dom_sf"/>
</dbReference>
<feature type="domain" description="Pseudouridine synthase I TruA alpha/beta" evidence="8">
    <location>
        <begin position="8"/>
        <end position="102"/>
    </location>
</feature>
<evidence type="ECO:0000256" key="6">
    <source>
        <dbReference type="PIRSR" id="PIRSR001430-2"/>
    </source>
</evidence>
<evidence type="ECO:0000256" key="5">
    <source>
        <dbReference type="PIRSR" id="PIRSR001430-1"/>
    </source>
</evidence>
<protein>
    <recommendedName>
        <fullName evidence="4">tRNA pseudouridine synthase A</fullName>
        <ecNumber evidence="4">5.4.99.12</ecNumber>
    </recommendedName>
    <alternativeName>
        <fullName evidence="4">tRNA pseudouridine(38-40) synthase</fullName>
    </alternativeName>
    <alternativeName>
        <fullName evidence="4">tRNA pseudouridylate synthase I</fullName>
    </alternativeName>
    <alternativeName>
        <fullName evidence="4">tRNA-uridine isomerase I</fullName>
    </alternativeName>
</protein>
<comment type="catalytic activity">
    <reaction evidence="4 7">
        <text>uridine(38/39/40) in tRNA = pseudouridine(38/39/40) in tRNA</text>
        <dbReference type="Rhea" id="RHEA:22376"/>
        <dbReference type="Rhea" id="RHEA-COMP:10085"/>
        <dbReference type="Rhea" id="RHEA-COMP:10087"/>
        <dbReference type="ChEBI" id="CHEBI:65314"/>
        <dbReference type="ChEBI" id="CHEBI:65315"/>
        <dbReference type="EC" id="5.4.99.12"/>
    </reaction>
</comment>
<dbReference type="GO" id="GO:0031119">
    <property type="term" value="P:tRNA pseudouridine synthesis"/>
    <property type="evidence" value="ECO:0007669"/>
    <property type="project" value="UniProtKB-UniRule"/>
</dbReference>
<dbReference type="InterPro" id="IPR020094">
    <property type="entry name" value="TruA/RsuA/RluB/E/F_N"/>
</dbReference>
<dbReference type="Proteomes" id="UP001152599">
    <property type="component" value="Unassembled WGS sequence"/>
</dbReference>
<feature type="binding site" evidence="4 6">
    <location>
        <position position="108"/>
    </location>
    <ligand>
        <name>substrate</name>
    </ligand>
</feature>
<evidence type="ECO:0000313" key="10">
    <source>
        <dbReference type="Proteomes" id="UP001152599"/>
    </source>
</evidence>
<comment type="caution">
    <text evidence="9">The sequence shown here is derived from an EMBL/GenBank/DDBJ whole genome shotgun (WGS) entry which is preliminary data.</text>
</comment>
<evidence type="ECO:0000256" key="1">
    <source>
        <dbReference type="ARBA" id="ARBA00009375"/>
    </source>
</evidence>